<sequence length="129" mass="14582">MTSTTAIELGDLSEYLPHQAHSLGFLVEVHVERLADHLVDTHLDLLDDDVADDLREKYEAAHEVDYAGVERDLEAVIRTRLRSVGVDLVDGRLVGRVPHLSRDELRPVILRIINTTNIATLFDLHMRPV</sequence>
<reference evidence="2" key="1">
    <citation type="submission" date="2016-10" db="EMBL/GenBank/DDBJ databases">
        <authorList>
            <person name="Varghese N."/>
            <person name="Submissions S."/>
        </authorList>
    </citation>
    <scope>NUCLEOTIDE SEQUENCE [LARGE SCALE GENOMIC DNA]</scope>
    <source>
        <strain evidence="2">DSM 44796</strain>
    </source>
</reference>
<gene>
    <name evidence="1" type="ORF">SAMN04488074_13648</name>
</gene>
<accession>A0A1G9Z1V1</accession>
<organism evidence="1 2">
    <name type="scientific">Lentzea albidocapillata subsp. violacea</name>
    <dbReference type="NCBI Taxonomy" id="128104"/>
    <lineage>
        <taxon>Bacteria</taxon>
        <taxon>Bacillati</taxon>
        <taxon>Actinomycetota</taxon>
        <taxon>Actinomycetes</taxon>
        <taxon>Pseudonocardiales</taxon>
        <taxon>Pseudonocardiaceae</taxon>
        <taxon>Lentzea</taxon>
    </lineage>
</organism>
<dbReference type="Proteomes" id="UP000199682">
    <property type="component" value="Unassembled WGS sequence"/>
</dbReference>
<protein>
    <submittedName>
        <fullName evidence="1">Uncharacterized protein</fullName>
    </submittedName>
</protein>
<dbReference type="EMBL" id="FNET01000036">
    <property type="protein sequence ID" value="SDN14693.1"/>
    <property type="molecule type" value="Genomic_DNA"/>
</dbReference>
<dbReference type="AlphaFoldDB" id="A0A1G9Z1V1"/>
<proteinExistence type="predicted"/>
<dbReference type="RefSeq" id="WP_090015139.1">
    <property type="nucleotide sequence ID" value="NZ_FNET01000036.1"/>
</dbReference>
<name>A0A1G9Z1V1_9PSEU</name>
<evidence type="ECO:0000313" key="1">
    <source>
        <dbReference type="EMBL" id="SDN14693.1"/>
    </source>
</evidence>
<evidence type="ECO:0000313" key="2">
    <source>
        <dbReference type="Proteomes" id="UP000199682"/>
    </source>
</evidence>